<dbReference type="PANTHER" id="PTHR33446">
    <property type="entry name" value="PROTEIN TONB-RELATED"/>
    <property type="match status" value="1"/>
</dbReference>
<dbReference type="InterPro" id="IPR037682">
    <property type="entry name" value="TonB_C"/>
</dbReference>
<dbReference type="GO" id="GO:0031992">
    <property type="term" value="F:energy transducer activity"/>
    <property type="evidence" value="ECO:0007669"/>
    <property type="project" value="TreeGrafter"/>
</dbReference>
<dbReference type="Pfam" id="PF03544">
    <property type="entry name" value="TonB_C"/>
    <property type="match status" value="1"/>
</dbReference>
<evidence type="ECO:0000256" key="7">
    <source>
        <dbReference type="ARBA" id="ARBA00022927"/>
    </source>
</evidence>
<dbReference type="RefSeq" id="WP_216713752.1">
    <property type="nucleotide sequence ID" value="NZ_JACVEL010000003.1"/>
</dbReference>
<dbReference type="PROSITE" id="PS52015">
    <property type="entry name" value="TONB_CTD"/>
    <property type="match status" value="1"/>
</dbReference>
<dbReference type="SUPFAM" id="SSF74653">
    <property type="entry name" value="TolA/TonB C-terminal domain"/>
    <property type="match status" value="1"/>
</dbReference>
<reference evidence="11" key="1">
    <citation type="submission" date="2020-09" db="EMBL/GenBank/DDBJ databases">
        <title>Taishania pollutisoli gen. nov., sp. nov., Isolated from Tetrabromobisphenol A-Contaminated Soil.</title>
        <authorList>
            <person name="Chen Q."/>
        </authorList>
    </citation>
    <scope>NUCLEOTIDE SEQUENCE</scope>
    <source>
        <strain evidence="11">CZZ-1</strain>
    </source>
</reference>
<keyword evidence="4" id="KW-1003">Cell membrane</keyword>
<evidence type="ECO:0000256" key="6">
    <source>
        <dbReference type="ARBA" id="ARBA00022692"/>
    </source>
</evidence>
<evidence type="ECO:0000256" key="5">
    <source>
        <dbReference type="ARBA" id="ARBA00022519"/>
    </source>
</evidence>
<feature type="domain" description="TonB C-terminal" evidence="10">
    <location>
        <begin position="52"/>
        <end position="145"/>
    </location>
</feature>
<evidence type="ECO:0000256" key="9">
    <source>
        <dbReference type="ARBA" id="ARBA00023136"/>
    </source>
</evidence>
<dbReference type="AlphaFoldDB" id="A0A8J6TX55"/>
<keyword evidence="8" id="KW-1133">Transmembrane helix</keyword>
<dbReference type="PANTHER" id="PTHR33446:SF2">
    <property type="entry name" value="PROTEIN TONB"/>
    <property type="match status" value="1"/>
</dbReference>
<evidence type="ECO:0000256" key="2">
    <source>
        <dbReference type="ARBA" id="ARBA00006555"/>
    </source>
</evidence>
<evidence type="ECO:0000256" key="1">
    <source>
        <dbReference type="ARBA" id="ARBA00004383"/>
    </source>
</evidence>
<evidence type="ECO:0000256" key="8">
    <source>
        <dbReference type="ARBA" id="ARBA00022989"/>
    </source>
</evidence>
<dbReference type="InterPro" id="IPR051045">
    <property type="entry name" value="TonB-dependent_transducer"/>
</dbReference>
<keyword evidence="7" id="KW-0653">Protein transport</keyword>
<comment type="caution">
    <text evidence="11">The sequence shown here is derived from an EMBL/GenBank/DDBJ whole genome shotgun (WGS) entry which is preliminary data.</text>
</comment>
<keyword evidence="3" id="KW-0813">Transport</keyword>
<evidence type="ECO:0000313" key="12">
    <source>
        <dbReference type="Proteomes" id="UP000652681"/>
    </source>
</evidence>
<dbReference type="EMBL" id="JACVEL010000003">
    <property type="protein sequence ID" value="MBC9812011.1"/>
    <property type="molecule type" value="Genomic_DNA"/>
</dbReference>
<accession>A0A8J6TX55</accession>
<evidence type="ECO:0000313" key="11">
    <source>
        <dbReference type="EMBL" id="MBC9812011.1"/>
    </source>
</evidence>
<proteinExistence type="inferred from homology"/>
<sequence>MRQVVLIVMLYISSVGLSQKPDRFIYNSQQYSGKLTTINQPWPVVCGASFPGGENAFANYFKENVVYPDELMEYGVSGKIIIQFSIEPDGSISNVFVRRGMSGCPECDKEAVRLLENMPKWTPAVTIKNQTVKTTYQIPVFFRNH</sequence>
<evidence type="ECO:0000259" key="10">
    <source>
        <dbReference type="PROSITE" id="PS52015"/>
    </source>
</evidence>
<keyword evidence="6" id="KW-0812">Transmembrane</keyword>
<dbReference type="Proteomes" id="UP000652681">
    <property type="component" value="Unassembled WGS sequence"/>
</dbReference>
<dbReference type="Gene3D" id="3.30.1150.10">
    <property type="match status" value="1"/>
</dbReference>
<keyword evidence="12" id="KW-1185">Reference proteome</keyword>
<dbReference type="GO" id="GO:0015031">
    <property type="term" value="P:protein transport"/>
    <property type="evidence" value="ECO:0007669"/>
    <property type="project" value="UniProtKB-KW"/>
</dbReference>
<dbReference type="InterPro" id="IPR006260">
    <property type="entry name" value="TonB/TolA_C"/>
</dbReference>
<comment type="similarity">
    <text evidence="2">Belongs to the TonB family.</text>
</comment>
<name>A0A8J6TX55_9FLAO</name>
<evidence type="ECO:0000256" key="4">
    <source>
        <dbReference type="ARBA" id="ARBA00022475"/>
    </source>
</evidence>
<protein>
    <submittedName>
        <fullName evidence="11">Energy transducer TonB</fullName>
    </submittedName>
</protein>
<keyword evidence="5" id="KW-0997">Cell inner membrane</keyword>
<organism evidence="11 12">
    <name type="scientific">Taishania pollutisoli</name>
    <dbReference type="NCBI Taxonomy" id="2766479"/>
    <lineage>
        <taxon>Bacteria</taxon>
        <taxon>Pseudomonadati</taxon>
        <taxon>Bacteroidota</taxon>
        <taxon>Flavobacteriia</taxon>
        <taxon>Flavobacteriales</taxon>
        <taxon>Crocinitomicaceae</taxon>
        <taxon>Taishania</taxon>
    </lineage>
</organism>
<gene>
    <name evidence="11" type="ORF">H9Y05_05915</name>
</gene>
<keyword evidence="9" id="KW-0472">Membrane</keyword>
<evidence type="ECO:0000256" key="3">
    <source>
        <dbReference type="ARBA" id="ARBA00022448"/>
    </source>
</evidence>
<dbReference type="GO" id="GO:0098797">
    <property type="term" value="C:plasma membrane protein complex"/>
    <property type="evidence" value="ECO:0007669"/>
    <property type="project" value="TreeGrafter"/>
</dbReference>
<comment type="subcellular location">
    <subcellularLocation>
        <location evidence="1">Cell inner membrane</location>
        <topology evidence="1">Single-pass membrane protein</topology>
        <orientation evidence="1">Periplasmic side</orientation>
    </subcellularLocation>
</comment>
<dbReference type="NCBIfam" id="TIGR01352">
    <property type="entry name" value="tonB_Cterm"/>
    <property type="match status" value="1"/>
</dbReference>
<dbReference type="GO" id="GO:0055085">
    <property type="term" value="P:transmembrane transport"/>
    <property type="evidence" value="ECO:0007669"/>
    <property type="project" value="InterPro"/>
</dbReference>